<evidence type="ECO:0000256" key="15">
    <source>
        <dbReference type="ARBA" id="ARBA00044632"/>
    </source>
</evidence>
<dbReference type="InterPro" id="IPR035937">
    <property type="entry name" value="FPG_N"/>
</dbReference>
<reference evidence="19" key="2">
    <citation type="journal article" date="2021" name="Microbiome">
        <title>Successional dynamics and alternative stable states in a saline activated sludge microbial community over 9 years.</title>
        <authorList>
            <person name="Wang Y."/>
            <person name="Ye J."/>
            <person name="Ju F."/>
            <person name="Liu L."/>
            <person name="Boyd J.A."/>
            <person name="Deng Y."/>
            <person name="Parks D.H."/>
            <person name="Jiang X."/>
            <person name="Yin X."/>
            <person name="Woodcroft B.J."/>
            <person name="Tyson G.W."/>
            <person name="Hugenholtz P."/>
            <person name="Polz M.F."/>
            <person name="Zhang T."/>
        </authorList>
    </citation>
    <scope>NUCLEOTIDE SEQUENCE</scope>
    <source>
        <strain evidence="19">HKST-UBA02</strain>
    </source>
</reference>
<comment type="subunit">
    <text evidence="4">Monomer.</text>
</comment>
<dbReference type="AlphaFoldDB" id="A0A955LW26"/>
<gene>
    <name evidence="19" type="primary">mutM</name>
    <name evidence="19" type="ORF">KC573_00320</name>
</gene>
<evidence type="ECO:0000259" key="17">
    <source>
        <dbReference type="PROSITE" id="PS51066"/>
    </source>
</evidence>
<name>A0A955LW26_UNCKA</name>
<dbReference type="Gene3D" id="3.20.190.10">
    <property type="entry name" value="MutM-like, N-terminal"/>
    <property type="match status" value="1"/>
</dbReference>
<dbReference type="GO" id="GO:0034039">
    <property type="term" value="F:8-oxo-7,8-dihydroguanine DNA N-glycosylase activity"/>
    <property type="evidence" value="ECO:0007669"/>
    <property type="project" value="TreeGrafter"/>
</dbReference>
<comment type="cofactor">
    <cofactor evidence="2">
        <name>Zn(2+)</name>
        <dbReference type="ChEBI" id="CHEBI:29105"/>
    </cofactor>
</comment>
<feature type="domain" description="Formamidopyrimidine-DNA glycosylase catalytic" evidence="18">
    <location>
        <begin position="6"/>
        <end position="126"/>
    </location>
</feature>
<dbReference type="InterPro" id="IPR020629">
    <property type="entry name" value="FPG_Glyclase"/>
</dbReference>
<dbReference type="PANTHER" id="PTHR22993:SF9">
    <property type="entry name" value="FORMAMIDOPYRIMIDINE-DNA GLYCOSYLASE"/>
    <property type="match status" value="1"/>
</dbReference>
<comment type="similarity">
    <text evidence="3">Belongs to the FPG family.</text>
</comment>
<dbReference type="FunFam" id="1.10.8.50:FF:000003">
    <property type="entry name" value="Formamidopyrimidine-DNA glycosylase"/>
    <property type="match status" value="1"/>
</dbReference>
<dbReference type="GO" id="GO:0006284">
    <property type="term" value="P:base-excision repair"/>
    <property type="evidence" value="ECO:0007669"/>
    <property type="project" value="InterPro"/>
</dbReference>
<dbReference type="EC" id="3.2.2.23" evidence="19"/>
<feature type="domain" description="FPG-type" evidence="17">
    <location>
        <begin position="249"/>
        <end position="283"/>
    </location>
</feature>
<evidence type="ECO:0000256" key="10">
    <source>
        <dbReference type="ARBA" id="ARBA00023125"/>
    </source>
</evidence>
<proteinExistence type="inferred from homology"/>
<evidence type="ECO:0000256" key="4">
    <source>
        <dbReference type="ARBA" id="ARBA00011245"/>
    </source>
</evidence>
<keyword evidence="9" id="KW-0862">Zinc</keyword>
<keyword evidence="12 19" id="KW-0456">Lyase</keyword>
<protein>
    <submittedName>
        <fullName evidence="19">Bifunctional DNA-formamidopyrimidine glycosylase/DNA-(Apurinic or apyrimidinic site) lyase</fullName>
        <ecNumber evidence="19">3.2.2.23</ecNumber>
        <ecNumber evidence="19">4.2.99.18</ecNumber>
    </submittedName>
</protein>
<evidence type="ECO:0000256" key="1">
    <source>
        <dbReference type="ARBA" id="ARBA00001668"/>
    </source>
</evidence>
<dbReference type="InterPro" id="IPR012319">
    <property type="entry name" value="FPG_cat"/>
</dbReference>
<evidence type="ECO:0000256" key="2">
    <source>
        <dbReference type="ARBA" id="ARBA00001947"/>
    </source>
</evidence>
<dbReference type="GO" id="GO:0140078">
    <property type="term" value="F:class I DNA-(apurinic or apyrimidinic site) endonuclease activity"/>
    <property type="evidence" value="ECO:0007669"/>
    <property type="project" value="UniProtKB-EC"/>
</dbReference>
<evidence type="ECO:0000256" key="8">
    <source>
        <dbReference type="ARBA" id="ARBA00022801"/>
    </source>
</evidence>
<evidence type="ECO:0000313" key="20">
    <source>
        <dbReference type="Proteomes" id="UP000699691"/>
    </source>
</evidence>
<keyword evidence="6" id="KW-0227">DNA damage</keyword>
<reference evidence="19" key="1">
    <citation type="submission" date="2020-04" db="EMBL/GenBank/DDBJ databases">
        <authorList>
            <person name="Zhang T."/>
        </authorList>
    </citation>
    <scope>NUCLEOTIDE SEQUENCE</scope>
    <source>
        <strain evidence="19">HKST-UBA02</strain>
    </source>
</reference>
<comment type="catalytic activity">
    <reaction evidence="1">
        <text>Hydrolysis of DNA containing ring-opened 7-methylguanine residues, releasing 2,6-diamino-4-hydroxy-5-(N-methyl)formamidopyrimidine.</text>
        <dbReference type="EC" id="3.2.2.23"/>
    </reaction>
</comment>
<evidence type="ECO:0000313" key="19">
    <source>
        <dbReference type="EMBL" id="MCA9397251.1"/>
    </source>
</evidence>
<evidence type="ECO:0000256" key="6">
    <source>
        <dbReference type="ARBA" id="ARBA00022763"/>
    </source>
</evidence>
<dbReference type="InterPro" id="IPR010663">
    <property type="entry name" value="Znf_FPG/IleRS"/>
</dbReference>
<dbReference type="PROSITE" id="PS51068">
    <property type="entry name" value="FPG_CAT"/>
    <property type="match status" value="1"/>
</dbReference>
<dbReference type="NCBIfam" id="NF002211">
    <property type="entry name" value="PRK01103.1"/>
    <property type="match status" value="1"/>
</dbReference>
<dbReference type="InterPro" id="IPR015887">
    <property type="entry name" value="DNA_glyclase_Znf_dom_DNA_BS"/>
</dbReference>
<evidence type="ECO:0000256" key="12">
    <source>
        <dbReference type="ARBA" id="ARBA00023239"/>
    </source>
</evidence>
<dbReference type="InterPro" id="IPR010979">
    <property type="entry name" value="Ribosomal_uS13-like_H2TH"/>
</dbReference>
<dbReference type="NCBIfam" id="TIGR00577">
    <property type="entry name" value="fpg"/>
    <property type="match status" value="1"/>
</dbReference>
<evidence type="ECO:0000256" key="7">
    <source>
        <dbReference type="ARBA" id="ARBA00022771"/>
    </source>
</evidence>
<comment type="catalytic activity">
    <reaction evidence="15">
        <text>2'-deoxyribonucleotide-(2'-deoxyribose 5'-phosphate)-2'-deoxyribonucleotide-DNA = a 3'-end 2'-deoxyribonucleotide-(2,3-dehydro-2,3-deoxyribose 5'-phosphate)-DNA + a 5'-end 5'-phospho-2'-deoxyribonucleoside-DNA + H(+)</text>
        <dbReference type="Rhea" id="RHEA:66592"/>
        <dbReference type="Rhea" id="RHEA-COMP:13180"/>
        <dbReference type="Rhea" id="RHEA-COMP:16897"/>
        <dbReference type="Rhea" id="RHEA-COMP:17067"/>
        <dbReference type="ChEBI" id="CHEBI:15378"/>
        <dbReference type="ChEBI" id="CHEBI:136412"/>
        <dbReference type="ChEBI" id="CHEBI:157695"/>
        <dbReference type="ChEBI" id="CHEBI:167181"/>
        <dbReference type="EC" id="4.2.99.18"/>
    </reaction>
</comment>
<dbReference type="InterPro" id="IPR000214">
    <property type="entry name" value="Znf_DNA_glyclase/AP_lyase"/>
</dbReference>
<evidence type="ECO:0000256" key="9">
    <source>
        <dbReference type="ARBA" id="ARBA00022833"/>
    </source>
</evidence>
<dbReference type="SMART" id="SM01232">
    <property type="entry name" value="H2TH"/>
    <property type="match status" value="1"/>
</dbReference>
<keyword evidence="13" id="KW-0511">Multifunctional enzyme</keyword>
<dbReference type="Pfam" id="PF06831">
    <property type="entry name" value="H2TH"/>
    <property type="match status" value="1"/>
</dbReference>
<dbReference type="PANTHER" id="PTHR22993">
    <property type="entry name" value="FORMAMIDOPYRIMIDINE-DNA GLYCOSYLASE"/>
    <property type="match status" value="1"/>
</dbReference>
<keyword evidence="11" id="KW-0234">DNA repair</keyword>
<evidence type="ECO:0000256" key="5">
    <source>
        <dbReference type="ARBA" id="ARBA00022723"/>
    </source>
</evidence>
<dbReference type="Gene3D" id="1.10.8.50">
    <property type="match status" value="1"/>
</dbReference>
<dbReference type="GO" id="GO:0008270">
    <property type="term" value="F:zinc ion binding"/>
    <property type="evidence" value="ECO:0007669"/>
    <property type="project" value="UniProtKB-KW"/>
</dbReference>
<evidence type="ECO:0000259" key="18">
    <source>
        <dbReference type="PROSITE" id="PS51068"/>
    </source>
</evidence>
<sequence>MIIIMPELPEVQTVVSQVDREISGWSIEDITYVESKMLQPDPDTFISHVNTAMIESVGRLAKVIALRLRLNNGESGVVLIHLKMTGRLLVREVMDEDDPYTQVVFTLKSGAGEYKQLRYTSARKFGYVKYLSTDAFDKLREQSYGPDTYTELELEEFKSILSNRTKKVKDVIMDQSLMTGVGNIYANDALWFARILPNRKAKTLSKKEAERLLLALKDVLREGLRKGGASDNWFRDAHGNKGSYQENFKIYGKKGEPCSRCGTIVKYEKIGGRGTFYCEVCQK</sequence>
<keyword evidence="5" id="KW-0479">Metal-binding</keyword>
<dbReference type="Proteomes" id="UP000699691">
    <property type="component" value="Unassembled WGS sequence"/>
</dbReference>
<dbReference type="PROSITE" id="PS51066">
    <property type="entry name" value="ZF_FPG_2"/>
    <property type="match status" value="1"/>
</dbReference>
<dbReference type="EMBL" id="JAGQKY010000007">
    <property type="protein sequence ID" value="MCA9397251.1"/>
    <property type="molecule type" value="Genomic_DNA"/>
</dbReference>
<dbReference type="SUPFAM" id="SSF46946">
    <property type="entry name" value="S13-like H2TH domain"/>
    <property type="match status" value="1"/>
</dbReference>
<dbReference type="PROSITE" id="PS01242">
    <property type="entry name" value="ZF_FPG_1"/>
    <property type="match status" value="1"/>
</dbReference>
<dbReference type="SMART" id="SM00898">
    <property type="entry name" value="Fapy_DNA_glyco"/>
    <property type="match status" value="1"/>
</dbReference>
<dbReference type="CDD" id="cd08966">
    <property type="entry name" value="EcFpg-like_N"/>
    <property type="match status" value="1"/>
</dbReference>
<keyword evidence="10" id="KW-0238">DNA-binding</keyword>
<accession>A0A955LW26</accession>
<dbReference type="Pfam" id="PF01149">
    <property type="entry name" value="Fapy_DNA_glyco"/>
    <property type="match status" value="1"/>
</dbReference>
<organism evidence="19 20">
    <name type="scientific">candidate division WWE3 bacterium</name>
    <dbReference type="NCBI Taxonomy" id="2053526"/>
    <lineage>
        <taxon>Bacteria</taxon>
        <taxon>Katanobacteria</taxon>
    </lineage>
</organism>
<comment type="caution">
    <text evidence="19">The sequence shown here is derived from an EMBL/GenBank/DDBJ whole genome shotgun (WGS) entry which is preliminary data.</text>
</comment>
<dbReference type="Pfam" id="PF06827">
    <property type="entry name" value="zf-FPG_IleRS"/>
    <property type="match status" value="1"/>
</dbReference>
<evidence type="ECO:0000256" key="13">
    <source>
        <dbReference type="ARBA" id="ARBA00023268"/>
    </source>
</evidence>
<evidence type="ECO:0000256" key="3">
    <source>
        <dbReference type="ARBA" id="ARBA00009409"/>
    </source>
</evidence>
<dbReference type="EC" id="4.2.99.18" evidence="19"/>
<evidence type="ECO:0000256" key="16">
    <source>
        <dbReference type="PROSITE-ProRule" id="PRU00391"/>
    </source>
</evidence>
<dbReference type="GO" id="GO:0003684">
    <property type="term" value="F:damaged DNA binding"/>
    <property type="evidence" value="ECO:0007669"/>
    <property type="project" value="InterPro"/>
</dbReference>
<dbReference type="InterPro" id="IPR015886">
    <property type="entry name" value="H2TH_FPG"/>
</dbReference>
<keyword evidence="8 19" id="KW-0378">Hydrolase</keyword>
<dbReference type="SUPFAM" id="SSF81624">
    <property type="entry name" value="N-terminal domain of MutM-like DNA repair proteins"/>
    <property type="match status" value="1"/>
</dbReference>
<keyword evidence="7 16" id="KW-0863">Zinc-finger</keyword>
<keyword evidence="14 19" id="KW-0326">Glycosidase</keyword>
<evidence type="ECO:0000256" key="14">
    <source>
        <dbReference type="ARBA" id="ARBA00023295"/>
    </source>
</evidence>
<dbReference type="SUPFAM" id="SSF57716">
    <property type="entry name" value="Glucocorticoid receptor-like (DNA-binding domain)"/>
    <property type="match status" value="1"/>
</dbReference>
<evidence type="ECO:0000256" key="11">
    <source>
        <dbReference type="ARBA" id="ARBA00023204"/>
    </source>
</evidence>